<keyword evidence="6 10" id="KW-0819">tRNA processing</keyword>
<evidence type="ECO:0000256" key="8">
    <source>
        <dbReference type="ARBA" id="ARBA00023242"/>
    </source>
</evidence>
<keyword evidence="8 10" id="KW-0539">Nucleus</keyword>
<dbReference type="Gene3D" id="3.40.50.150">
    <property type="entry name" value="Vaccinia Virus protein VP39"/>
    <property type="match status" value="1"/>
</dbReference>
<accession>A0A485L7Y3</accession>
<comment type="catalytic activity">
    <reaction evidence="9 10">
        <text>guanosine(37) in tRNA + S-adenosyl-L-methionine = N(1)-methylguanosine(37) in tRNA + S-adenosyl-L-homocysteine + H(+)</text>
        <dbReference type="Rhea" id="RHEA:36899"/>
        <dbReference type="Rhea" id="RHEA-COMP:10145"/>
        <dbReference type="Rhea" id="RHEA-COMP:10147"/>
        <dbReference type="ChEBI" id="CHEBI:15378"/>
        <dbReference type="ChEBI" id="CHEBI:57856"/>
        <dbReference type="ChEBI" id="CHEBI:59789"/>
        <dbReference type="ChEBI" id="CHEBI:73542"/>
        <dbReference type="ChEBI" id="CHEBI:74269"/>
        <dbReference type="EC" id="2.1.1.228"/>
    </reaction>
</comment>
<dbReference type="HAMAP" id="MF_03152">
    <property type="entry name" value="TRM5"/>
    <property type="match status" value="1"/>
</dbReference>
<gene>
    <name evidence="13" type="primary">Aste57867_17402</name>
    <name evidence="12" type="ORF">As57867_017342</name>
    <name evidence="13" type="ORF">ASTE57867_17402</name>
</gene>
<dbReference type="GO" id="GO:0052906">
    <property type="term" value="F:tRNA (guanine(37)-N1)-methyltransferase activity"/>
    <property type="evidence" value="ECO:0007669"/>
    <property type="project" value="UniProtKB-UniRule"/>
</dbReference>
<name>A0A485L7Y3_9STRA</name>
<dbReference type="GO" id="GO:0005634">
    <property type="term" value="C:nucleus"/>
    <property type="evidence" value="ECO:0007669"/>
    <property type="project" value="UniProtKB-SubCell"/>
</dbReference>
<evidence type="ECO:0000256" key="7">
    <source>
        <dbReference type="ARBA" id="ARBA00023128"/>
    </source>
</evidence>
<evidence type="ECO:0000313" key="13">
    <source>
        <dbReference type="EMBL" id="VFT94158.1"/>
    </source>
</evidence>
<dbReference type="PANTHER" id="PTHR23245:SF36">
    <property type="entry name" value="TRNA (GUANINE(37)-N1)-METHYLTRANSFERASE"/>
    <property type="match status" value="1"/>
</dbReference>
<dbReference type="GO" id="GO:0002939">
    <property type="term" value="P:tRNA N1-guanine methylation"/>
    <property type="evidence" value="ECO:0007669"/>
    <property type="project" value="TreeGrafter"/>
</dbReference>
<dbReference type="InterPro" id="IPR029063">
    <property type="entry name" value="SAM-dependent_MTases_sf"/>
</dbReference>
<keyword evidence="14" id="KW-1185">Reference proteome</keyword>
<evidence type="ECO:0000259" key="11">
    <source>
        <dbReference type="PROSITE" id="PS51684"/>
    </source>
</evidence>
<dbReference type="GO" id="GO:0070901">
    <property type="term" value="P:mitochondrial tRNA methylation"/>
    <property type="evidence" value="ECO:0007669"/>
    <property type="project" value="UniProtKB-ARBA"/>
</dbReference>
<evidence type="ECO:0000256" key="9">
    <source>
        <dbReference type="ARBA" id="ARBA00047783"/>
    </source>
</evidence>
<evidence type="ECO:0000256" key="2">
    <source>
        <dbReference type="ARBA" id="ARBA00022490"/>
    </source>
</evidence>
<keyword evidence="4 10" id="KW-0808">Transferase</keyword>
<keyword evidence="2 10" id="KW-0963">Cytoplasm</keyword>
<protein>
    <recommendedName>
        <fullName evidence="10">tRNA (guanine(37)-N1)-methyltransferase</fullName>
        <ecNumber evidence="10">2.1.1.228</ecNumber>
    </recommendedName>
    <alternativeName>
        <fullName evidence="10">M1G-methyltransferase</fullName>
    </alternativeName>
    <alternativeName>
        <fullName evidence="10">tRNA [GM37] methyltransferase</fullName>
    </alternativeName>
    <alternativeName>
        <fullName evidence="10">tRNA methyltransferase 5 homolog</fullName>
    </alternativeName>
</protein>
<comment type="subunit">
    <text evidence="10">Monomer.</text>
</comment>
<dbReference type="Gene3D" id="3.30.300.110">
    <property type="entry name" value="Met-10+ protein-like domains"/>
    <property type="match status" value="1"/>
</dbReference>
<dbReference type="GO" id="GO:0005759">
    <property type="term" value="C:mitochondrial matrix"/>
    <property type="evidence" value="ECO:0007669"/>
    <property type="project" value="UniProtKB-SubCell"/>
</dbReference>
<dbReference type="EMBL" id="CAADRA010006172">
    <property type="protein sequence ID" value="VFT94158.1"/>
    <property type="molecule type" value="Genomic_DNA"/>
</dbReference>
<organism evidence="13 14">
    <name type="scientific">Aphanomyces stellatus</name>
    <dbReference type="NCBI Taxonomy" id="120398"/>
    <lineage>
        <taxon>Eukaryota</taxon>
        <taxon>Sar</taxon>
        <taxon>Stramenopiles</taxon>
        <taxon>Oomycota</taxon>
        <taxon>Saprolegniomycetes</taxon>
        <taxon>Saprolegniales</taxon>
        <taxon>Verrucalvaceae</taxon>
        <taxon>Aphanomyces</taxon>
    </lineage>
</organism>
<dbReference type="InterPro" id="IPR030382">
    <property type="entry name" value="MeTrfase_TRM5/TYW2"/>
</dbReference>
<evidence type="ECO:0000256" key="10">
    <source>
        <dbReference type="HAMAP-Rule" id="MF_03152"/>
    </source>
</evidence>
<comment type="similarity">
    <text evidence="1">Belongs to the class I-like SAM-binding methyltransferase superfamily. TRM5/TYW2 family.</text>
</comment>
<dbReference type="PROSITE" id="PS51684">
    <property type="entry name" value="SAM_MT_TRM5_TYW2"/>
    <property type="match status" value="1"/>
</dbReference>
<dbReference type="Proteomes" id="UP000332933">
    <property type="component" value="Unassembled WGS sequence"/>
</dbReference>
<feature type="binding site" evidence="10">
    <location>
        <begin position="256"/>
        <end position="257"/>
    </location>
    <ligand>
        <name>S-adenosyl-L-methionine</name>
        <dbReference type="ChEBI" id="CHEBI:59789"/>
    </ligand>
</feature>
<dbReference type="AlphaFoldDB" id="A0A485L7Y3"/>
<evidence type="ECO:0000256" key="6">
    <source>
        <dbReference type="ARBA" id="ARBA00022694"/>
    </source>
</evidence>
<dbReference type="Pfam" id="PF02475">
    <property type="entry name" value="TRM5-TYW2_MTfase"/>
    <property type="match status" value="1"/>
</dbReference>
<keyword evidence="5 10" id="KW-0949">S-adenosyl-L-methionine</keyword>
<dbReference type="OrthoDB" id="408788at2759"/>
<dbReference type="EMBL" id="VJMH01006151">
    <property type="protein sequence ID" value="KAF0691346.1"/>
    <property type="molecule type" value="Genomic_DNA"/>
</dbReference>
<keyword evidence="3 10" id="KW-0489">Methyltransferase</keyword>
<reference evidence="13 14" key="1">
    <citation type="submission" date="2019-03" db="EMBL/GenBank/DDBJ databases">
        <authorList>
            <person name="Gaulin E."/>
            <person name="Dumas B."/>
        </authorList>
    </citation>
    <scope>NUCLEOTIDE SEQUENCE [LARGE SCALE GENOMIC DNA]</scope>
    <source>
        <strain evidence="13">CBS 568.67</strain>
    </source>
</reference>
<dbReference type="InterPro" id="IPR056743">
    <property type="entry name" value="TRM5-TYW2-like_MTfase"/>
</dbReference>
<evidence type="ECO:0000313" key="12">
    <source>
        <dbReference type="EMBL" id="KAF0691346.1"/>
    </source>
</evidence>
<proteinExistence type="inferred from homology"/>
<dbReference type="EC" id="2.1.1.228" evidence="10"/>
<comment type="subcellular location">
    <subcellularLocation>
        <location evidence="10">Mitochondrion matrix</location>
    </subcellularLocation>
    <subcellularLocation>
        <location evidence="10">Nucleus</location>
    </subcellularLocation>
    <subcellularLocation>
        <location evidence="10">Cytoplasm</location>
    </subcellularLocation>
    <text evidence="10">Predominantly in the mitochondria and in the nucleus.</text>
</comment>
<dbReference type="InterPro" id="IPR056744">
    <property type="entry name" value="TRM5/TYW2-like_N"/>
</dbReference>
<dbReference type="InterPro" id="IPR025792">
    <property type="entry name" value="tRNA_Gua_MeTrfase_euk"/>
</dbReference>
<evidence type="ECO:0000256" key="5">
    <source>
        <dbReference type="ARBA" id="ARBA00022691"/>
    </source>
</evidence>
<evidence type="ECO:0000256" key="3">
    <source>
        <dbReference type="ARBA" id="ARBA00022603"/>
    </source>
</evidence>
<feature type="domain" description="SAM-dependent methyltransferase TRM5/TYW2-type" evidence="11">
    <location>
        <begin position="128"/>
        <end position="386"/>
    </location>
</feature>
<comment type="similarity">
    <text evidence="10">Belongs to the TRM5 / TYW2 family.</text>
</comment>
<sequence>MSIAAKTGAALVDRSLFLETLKVVGISAEGKQIGHIIKTFSQHLLNRPKLRNVVPNPSAEPPAKLVLLSEKIQGDELAGCPQELHDYIRDEKLQVQPHEISLDYSFWSVDHVLRRLLPDTITEIPSSFETIGHIAHLNLRDFHLPYKHVIGQVILDKNTPRIKTVVNKTDVIDSVFRTFPMEVLAGDDVMEVQVHETDCTFRFNFAEVYWNSRLQQEHLRLVKSISRNDVVCDMMCGIGPFAIPLGKRGTTVYANDLNPRSFHYLNVNRKLNKVEAKVRSYNMDGRAFLHHLLDSKITFTQVVMNLPAIALEFLDAFPGKFDHWDEADLPTINTYCFTTDMEHPKRDVQARAEAILGAKLDVVTVHHVRDVAPKKLMMCITFKLPAAAAFSEDKLKDLASKKARVTTADDDDA</sequence>
<dbReference type="Pfam" id="PF25133">
    <property type="entry name" value="TYW2_N_2"/>
    <property type="match status" value="1"/>
</dbReference>
<feature type="binding site" evidence="10">
    <location>
        <begin position="284"/>
        <end position="285"/>
    </location>
    <ligand>
        <name>S-adenosyl-L-methionine</name>
        <dbReference type="ChEBI" id="CHEBI:59789"/>
    </ligand>
</feature>
<dbReference type="SUPFAM" id="SSF53335">
    <property type="entry name" value="S-adenosyl-L-methionine-dependent methyltransferases"/>
    <property type="match status" value="1"/>
</dbReference>
<dbReference type="FunFam" id="3.30.300.110:FF:000001">
    <property type="entry name" value="tRNA (guanine(37)-N1)-methyltransferase"/>
    <property type="match status" value="1"/>
</dbReference>
<evidence type="ECO:0000256" key="4">
    <source>
        <dbReference type="ARBA" id="ARBA00022679"/>
    </source>
</evidence>
<reference evidence="12" key="2">
    <citation type="submission" date="2019-06" db="EMBL/GenBank/DDBJ databases">
        <title>Genomics analysis of Aphanomyces spp. identifies a new class of oomycete effector associated with host adaptation.</title>
        <authorList>
            <person name="Gaulin E."/>
        </authorList>
    </citation>
    <scope>NUCLEOTIDE SEQUENCE</scope>
    <source>
        <strain evidence="12">CBS 578.67</strain>
    </source>
</reference>
<evidence type="ECO:0000313" key="14">
    <source>
        <dbReference type="Proteomes" id="UP000332933"/>
    </source>
</evidence>
<comment type="function">
    <text evidence="10">Specifically methylates the N1 position of guanosine-37 in various cytoplasmic and mitochondrial tRNAs. Methylation is not dependent on the nature of the nucleoside 5' of the target nucleoside. This is the first step in the biosynthesis of wybutosine (yW), a modified base adjacent to the anticodon of tRNAs and required for accurate decoding.</text>
</comment>
<keyword evidence="7 10" id="KW-0496">Mitochondrion</keyword>
<feature type="binding site" evidence="10">
    <location>
        <position position="305"/>
    </location>
    <ligand>
        <name>S-adenosyl-L-methionine</name>
        <dbReference type="ChEBI" id="CHEBI:59789"/>
    </ligand>
</feature>
<feature type="binding site" evidence="10">
    <location>
        <position position="218"/>
    </location>
    <ligand>
        <name>S-adenosyl-L-methionine</name>
        <dbReference type="ChEBI" id="CHEBI:59789"/>
    </ligand>
</feature>
<dbReference type="PANTHER" id="PTHR23245">
    <property type="entry name" value="TRNA METHYLTRANSFERASE"/>
    <property type="match status" value="1"/>
</dbReference>
<evidence type="ECO:0000256" key="1">
    <source>
        <dbReference type="ARBA" id="ARBA00009775"/>
    </source>
</evidence>